<accession>C1FI14</accession>
<dbReference type="RefSeq" id="XP_002508655.1">
    <property type="nucleotide sequence ID" value="XM_002508609.1"/>
</dbReference>
<dbReference type="GO" id="GO:0012505">
    <property type="term" value="C:endomembrane system"/>
    <property type="evidence" value="ECO:0007669"/>
    <property type="project" value="UniProtKB-SubCell"/>
</dbReference>
<dbReference type="InterPro" id="IPR036412">
    <property type="entry name" value="HAD-like_sf"/>
</dbReference>
<feature type="region of interest" description="Disordered" evidence="10">
    <location>
        <begin position="1"/>
        <end position="43"/>
    </location>
</feature>
<keyword evidence="9 11" id="KW-0472">Membrane</keyword>
<evidence type="ECO:0000256" key="7">
    <source>
        <dbReference type="ARBA" id="ARBA00022967"/>
    </source>
</evidence>
<feature type="domain" description="Cation-transporting P-type ATPase C-terminal" evidence="13">
    <location>
        <begin position="900"/>
        <end position="1104"/>
    </location>
</feature>
<dbReference type="GO" id="GO:0005886">
    <property type="term" value="C:plasma membrane"/>
    <property type="evidence" value="ECO:0007669"/>
    <property type="project" value="TreeGrafter"/>
</dbReference>
<proteinExistence type="predicted"/>
<dbReference type="Pfam" id="PF00689">
    <property type="entry name" value="Cation_ATPase_C"/>
    <property type="match status" value="1"/>
</dbReference>
<organism evidence="14 15">
    <name type="scientific">Micromonas commoda (strain RCC299 / NOUM17 / CCMP2709)</name>
    <name type="common">Picoplanktonic green alga</name>
    <dbReference type="NCBI Taxonomy" id="296587"/>
    <lineage>
        <taxon>Eukaryota</taxon>
        <taxon>Viridiplantae</taxon>
        <taxon>Chlorophyta</taxon>
        <taxon>Mamiellophyceae</taxon>
        <taxon>Mamiellales</taxon>
        <taxon>Mamiellaceae</taxon>
        <taxon>Micromonas</taxon>
    </lineage>
</organism>
<comment type="subcellular location">
    <subcellularLocation>
        <location evidence="1">Endomembrane system</location>
        <topology evidence="1">Multi-pass membrane protein</topology>
    </subcellularLocation>
</comment>
<dbReference type="InterPro" id="IPR023299">
    <property type="entry name" value="ATPase_P-typ_cyto_dom_N"/>
</dbReference>
<dbReference type="AlphaFoldDB" id="C1FI14"/>
<feature type="transmembrane region" description="Helical" evidence="11">
    <location>
        <begin position="351"/>
        <end position="372"/>
    </location>
</feature>
<evidence type="ECO:0000313" key="15">
    <source>
        <dbReference type="Proteomes" id="UP000002009"/>
    </source>
</evidence>
<dbReference type="SUPFAM" id="SSF81665">
    <property type="entry name" value="Calcium ATPase, transmembrane domain M"/>
    <property type="match status" value="1"/>
</dbReference>
<keyword evidence="5" id="KW-0067">ATP-binding</keyword>
<dbReference type="GO" id="GO:0005524">
    <property type="term" value="F:ATP binding"/>
    <property type="evidence" value="ECO:0007669"/>
    <property type="project" value="UniProtKB-KW"/>
</dbReference>
<dbReference type="OrthoDB" id="3352408at2759"/>
<evidence type="ECO:0000256" key="2">
    <source>
        <dbReference type="ARBA" id="ARBA00022692"/>
    </source>
</evidence>
<dbReference type="GO" id="GO:0005388">
    <property type="term" value="F:P-type calcium transporter activity"/>
    <property type="evidence" value="ECO:0007669"/>
    <property type="project" value="TreeGrafter"/>
</dbReference>
<keyword evidence="6" id="KW-0460">Magnesium</keyword>
<evidence type="ECO:0000256" key="11">
    <source>
        <dbReference type="SAM" id="Phobius"/>
    </source>
</evidence>
<feature type="region of interest" description="Disordered" evidence="10">
    <location>
        <begin position="316"/>
        <end position="336"/>
    </location>
</feature>
<dbReference type="Gene3D" id="3.40.1110.10">
    <property type="entry name" value="Calcium-transporting ATPase, cytoplasmic domain N"/>
    <property type="match status" value="1"/>
</dbReference>
<dbReference type="SUPFAM" id="SSF56784">
    <property type="entry name" value="HAD-like"/>
    <property type="match status" value="1"/>
</dbReference>
<dbReference type="OMA" id="HEATNIC"/>
<keyword evidence="2 11" id="KW-0812">Transmembrane</keyword>
<dbReference type="GO" id="GO:0046872">
    <property type="term" value="F:metal ion binding"/>
    <property type="evidence" value="ECO:0007669"/>
    <property type="project" value="UniProtKB-KW"/>
</dbReference>
<dbReference type="InterPro" id="IPR059000">
    <property type="entry name" value="ATPase_P-type_domA"/>
</dbReference>
<dbReference type="SFLD" id="SFLDF00027">
    <property type="entry name" value="p-type_atpase"/>
    <property type="match status" value="1"/>
</dbReference>
<protein>
    <submittedName>
        <fullName evidence="14">P-type ATPase superfamily</fullName>
    </submittedName>
</protein>
<dbReference type="InterPro" id="IPR008250">
    <property type="entry name" value="ATPase_P-typ_transduc_dom_A_sf"/>
</dbReference>
<feature type="domain" description="P-type ATPase A" evidence="12">
    <location>
        <begin position="212"/>
        <end position="312"/>
    </location>
</feature>
<dbReference type="EMBL" id="CP001576">
    <property type="protein sequence ID" value="ACO69913.1"/>
    <property type="molecule type" value="Genomic_DNA"/>
</dbReference>
<keyword evidence="15" id="KW-1185">Reference proteome</keyword>
<feature type="transmembrane region" description="Helical" evidence="11">
    <location>
        <begin position="145"/>
        <end position="164"/>
    </location>
</feature>
<evidence type="ECO:0000256" key="5">
    <source>
        <dbReference type="ARBA" id="ARBA00022840"/>
    </source>
</evidence>
<keyword evidence="4" id="KW-0547">Nucleotide-binding</keyword>
<gene>
    <name evidence="14" type="ORF">MICPUN_85385</name>
</gene>
<dbReference type="InterPro" id="IPR001757">
    <property type="entry name" value="P_typ_ATPase"/>
</dbReference>
<dbReference type="NCBIfam" id="TIGR01494">
    <property type="entry name" value="ATPase_P-type"/>
    <property type="match status" value="2"/>
</dbReference>
<feature type="compositionally biased region" description="Low complexity" evidence="10">
    <location>
        <begin position="10"/>
        <end position="26"/>
    </location>
</feature>
<sequence>MRRRTRRVTTRASSRATGAGASTRAGTGKKHGGSEGGDEGTAGFGVDAATLRELCEATPGEGRVARIRDLGGLDELARALRSNLRDGLAVTFDDAHARGEDAAVVVVDDRDARIDAFGANVVPSRDVATFTELLLRALDDDTLKILVACGALSLTLELGFASSSNHNPTAWIDGAAILAAVAVVSLVTALNDAQKQAQFERLNACAEGGCRVRARRGGEETAVAIADVLVGDLLLLDAGDVAPADCVIVSTGDCVEVAVDESHLTGESDDVRKTSAGAPVLLGGSKVLEGQCEALAIAVGANSQAGLVTAMVRGQDGKSAPGVGKSAPGDASRRSLSADDKTVLQGKLETLALAIGRVGFYAGAFVALTMSASYTQRLFLGGVFAEGAVGGAVWGAVAGSSPQWAQIAEQYLRFIITGVTVVVVAVPEGLPLAVTLALTFSVRRMLDDNNLVRYLGACETMGGATTILTDKTGTLTRNEMRVRRAWAGGREFRFDELWSGLADAIRCNSTARDTALGTGTAGDGTAGSGTAGSGRFGSRTELALLDFAEVLDPSLPGTRRTFGCPFDGGVERIVPFTSERRRTSSSFDHSFGHFRQYVKGAVLDVLPLCSHALDSDGSGVRAVDVEAVEAVAKAWASAGLRVLLVARKECPPGFDCKRRDLEESESGWEGGLTLVAAVAMEDPLRDEVPASIARCADAGIVVRMVTGDSLATATSVAKKCGILPLDYHHPSSFDSGYEDVDDGVGFEDGGVAMDGETFRERITDPASGEISQTRFDAVWPNLRVLARSSPSDKFALVTGIKASRRSRRREVVAVTGDGTNDAPALRAADVGFAMGVAGTAIARDASDILLLDDDFSSAVAAVKWGRNVYVSVQKFLQFQLTVNVSAVTTACVCALCVGESPLTAVQMLWLNLMMDSLAGLALATDYPGEDLLSKPPISSDEPIVSHRMRWNIAAQAGYQLAAMGTLVWFGDAIFDVPSARGAIDPEPWNRWDFAGAADYFDLIDAASRVSRDAPTVHYTLVFNAFVLMQLANQVNCRAVDGRYDVLAGVTGNRIFCAIFCAEIAMQVAIVQLGGEVFHTRPLDGGQWGACVGIALGSLPLRAGVTWWLNRRETREA</sequence>
<name>C1FI14_MICCC</name>
<dbReference type="SFLD" id="SFLDG00002">
    <property type="entry name" value="C1.7:_P-type_atpase_like"/>
    <property type="match status" value="1"/>
</dbReference>
<evidence type="ECO:0000256" key="4">
    <source>
        <dbReference type="ARBA" id="ARBA00022741"/>
    </source>
</evidence>
<evidence type="ECO:0000256" key="1">
    <source>
        <dbReference type="ARBA" id="ARBA00004127"/>
    </source>
</evidence>
<evidence type="ECO:0000259" key="12">
    <source>
        <dbReference type="Pfam" id="PF00122"/>
    </source>
</evidence>
<keyword evidence="7" id="KW-1278">Translocase</keyword>
<evidence type="ECO:0000256" key="3">
    <source>
        <dbReference type="ARBA" id="ARBA00022723"/>
    </source>
</evidence>
<keyword evidence="8 11" id="KW-1133">Transmembrane helix</keyword>
<evidence type="ECO:0000259" key="13">
    <source>
        <dbReference type="Pfam" id="PF00689"/>
    </source>
</evidence>
<dbReference type="InterPro" id="IPR023214">
    <property type="entry name" value="HAD_sf"/>
</dbReference>
<evidence type="ECO:0000256" key="10">
    <source>
        <dbReference type="SAM" id="MobiDB-lite"/>
    </source>
</evidence>
<dbReference type="PRINTS" id="PR00119">
    <property type="entry name" value="CATATPASE"/>
</dbReference>
<feature type="transmembrane region" description="Helical" evidence="11">
    <location>
        <begin position="411"/>
        <end position="440"/>
    </location>
</feature>
<dbReference type="PANTHER" id="PTHR24093:SF369">
    <property type="entry name" value="CALCIUM-TRANSPORTING ATPASE"/>
    <property type="match status" value="1"/>
</dbReference>
<dbReference type="PROSITE" id="PS00154">
    <property type="entry name" value="ATPASE_E1_E2"/>
    <property type="match status" value="1"/>
</dbReference>
<dbReference type="GO" id="GO:0016887">
    <property type="term" value="F:ATP hydrolysis activity"/>
    <property type="evidence" value="ECO:0007669"/>
    <property type="project" value="InterPro"/>
</dbReference>
<evidence type="ECO:0000256" key="6">
    <source>
        <dbReference type="ARBA" id="ARBA00022842"/>
    </source>
</evidence>
<dbReference type="SFLD" id="SFLDS00003">
    <property type="entry name" value="Haloacid_Dehalogenase"/>
    <property type="match status" value="1"/>
</dbReference>
<dbReference type="PANTHER" id="PTHR24093">
    <property type="entry name" value="CATION TRANSPORTING ATPASE"/>
    <property type="match status" value="1"/>
</dbReference>
<evidence type="ECO:0000313" key="14">
    <source>
        <dbReference type="EMBL" id="ACO69913.1"/>
    </source>
</evidence>
<dbReference type="Proteomes" id="UP000002009">
    <property type="component" value="Chromosome 10"/>
</dbReference>
<dbReference type="InParanoid" id="C1FI14"/>
<dbReference type="InterPro" id="IPR006068">
    <property type="entry name" value="ATPase_P-typ_cation-transptr_C"/>
</dbReference>
<dbReference type="Gene3D" id="3.40.50.1000">
    <property type="entry name" value="HAD superfamily/HAD-like"/>
    <property type="match status" value="1"/>
</dbReference>
<dbReference type="InterPro" id="IPR044492">
    <property type="entry name" value="P_typ_ATPase_HD_dom"/>
</dbReference>
<feature type="transmembrane region" description="Helical" evidence="11">
    <location>
        <begin position="378"/>
        <end position="399"/>
    </location>
</feature>
<dbReference type="KEGG" id="mis:MICPUN_85385"/>
<dbReference type="Pfam" id="PF00122">
    <property type="entry name" value="E1-E2_ATPase"/>
    <property type="match status" value="1"/>
</dbReference>
<keyword evidence="3" id="KW-0479">Metal-binding</keyword>
<dbReference type="Pfam" id="PF13246">
    <property type="entry name" value="Cation_ATPase"/>
    <property type="match status" value="1"/>
</dbReference>
<dbReference type="eggNOG" id="KOG0204">
    <property type="taxonomic scope" value="Eukaryota"/>
</dbReference>
<evidence type="ECO:0000256" key="9">
    <source>
        <dbReference type="ARBA" id="ARBA00023136"/>
    </source>
</evidence>
<reference evidence="14 15" key="1">
    <citation type="journal article" date="2009" name="Science">
        <title>Green evolution and dynamic adaptations revealed by genomes of the marine picoeukaryotes Micromonas.</title>
        <authorList>
            <person name="Worden A.Z."/>
            <person name="Lee J.H."/>
            <person name="Mock T."/>
            <person name="Rouze P."/>
            <person name="Simmons M.P."/>
            <person name="Aerts A.L."/>
            <person name="Allen A.E."/>
            <person name="Cuvelier M.L."/>
            <person name="Derelle E."/>
            <person name="Everett M.V."/>
            <person name="Foulon E."/>
            <person name="Grimwood J."/>
            <person name="Gundlach H."/>
            <person name="Henrissat B."/>
            <person name="Napoli C."/>
            <person name="McDonald S.M."/>
            <person name="Parker M.S."/>
            <person name="Rombauts S."/>
            <person name="Salamov A."/>
            <person name="Von Dassow P."/>
            <person name="Badger J.H."/>
            <person name="Coutinho P.M."/>
            <person name="Demir E."/>
            <person name="Dubchak I."/>
            <person name="Gentemann C."/>
            <person name="Eikrem W."/>
            <person name="Gready J.E."/>
            <person name="John U."/>
            <person name="Lanier W."/>
            <person name="Lindquist E.A."/>
            <person name="Lucas S."/>
            <person name="Mayer K.F."/>
            <person name="Moreau H."/>
            <person name="Not F."/>
            <person name="Otillar R."/>
            <person name="Panaud O."/>
            <person name="Pangilinan J."/>
            <person name="Paulsen I."/>
            <person name="Piegu B."/>
            <person name="Poliakov A."/>
            <person name="Robbens S."/>
            <person name="Schmutz J."/>
            <person name="Toulza E."/>
            <person name="Wyss T."/>
            <person name="Zelensky A."/>
            <person name="Zhou K."/>
            <person name="Armbrust E.V."/>
            <person name="Bhattacharya D."/>
            <person name="Goodenough U.W."/>
            <person name="Van de Peer Y."/>
            <person name="Grigoriev I.V."/>
        </authorList>
    </citation>
    <scope>NUCLEOTIDE SEQUENCE [LARGE SCALE GENOMIC DNA]</scope>
    <source>
        <strain evidence="15">RCC299 / NOUM17</strain>
    </source>
</reference>
<dbReference type="InterPro" id="IPR023298">
    <property type="entry name" value="ATPase_P-typ_TM_dom_sf"/>
</dbReference>
<dbReference type="STRING" id="296587.C1FI14"/>
<dbReference type="GeneID" id="8246665"/>
<dbReference type="SUPFAM" id="SSF81653">
    <property type="entry name" value="Calcium ATPase, transduction domain A"/>
    <property type="match status" value="1"/>
</dbReference>
<dbReference type="Gene3D" id="1.20.1110.10">
    <property type="entry name" value="Calcium-transporting ATPase, transmembrane domain"/>
    <property type="match status" value="1"/>
</dbReference>
<dbReference type="InterPro" id="IPR018303">
    <property type="entry name" value="ATPase_P-typ_P_site"/>
</dbReference>
<dbReference type="Gene3D" id="2.70.150.10">
    <property type="entry name" value="Calcium-transporting ATPase, cytoplasmic transduction domain A"/>
    <property type="match status" value="1"/>
</dbReference>
<evidence type="ECO:0000256" key="8">
    <source>
        <dbReference type="ARBA" id="ARBA00022989"/>
    </source>
</evidence>
<feature type="transmembrane region" description="Helical" evidence="11">
    <location>
        <begin position="170"/>
        <end position="191"/>
    </location>
</feature>